<dbReference type="EMBL" id="JAHOEF010000012">
    <property type="protein sequence ID" value="MBV3382216.1"/>
    <property type="molecule type" value="Genomic_DNA"/>
</dbReference>
<keyword evidence="3" id="KW-0645">Protease</keyword>
<dbReference type="Proteomes" id="UP001197492">
    <property type="component" value="Unassembled WGS sequence"/>
</dbReference>
<organism evidence="6 8">
    <name type="scientific">Catenibacterium mitsuokai</name>
    <dbReference type="NCBI Taxonomy" id="100886"/>
    <lineage>
        <taxon>Bacteria</taxon>
        <taxon>Bacillati</taxon>
        <taxon>Bacillota</taxon>
        <taxon>Erysipelotrichia</taxon>
        <taxon>Erysipelotrichales</taxon>
        <taxon>Coprobacillaceae</taxon>
        <taxon>Catenibacterium</taxon>
    </lineage>
</organism>
<dbReference type="InterPro" id="IPR002933">
    <property type="entry name" value="Peptidase_M20"/>
</dbReference>
<evidence type="ECO:0000256" key="3">
    <source>
        <dbReference type="ARBA" id="ARBA00022670"/>
    </source>
</evidence>
<dbReference type="GO" id="GO:0008237">
    <property type="term" value="F:metallopeptidase activity"/>
    <property type="evidence" value="ECO:0007669"/>
    <property type="project" value="UniProtKB-KW"/>
</dbReference>
<evidence type="ECO:0000256" key="1">
    <source>
        <dbReference type="ARBA" id="ARBA00001947"/>
    </source>
</evidence>
<sequence length="364" mass="41360">MNEEILKAVDEIADEMIEGIKRIVRIDSVESEAVNDAPFGEGVRHALDETLQLSRDLGFETVDVDHYIGYARYGKSEDYVCACGHLDVVPVGEGWKHPPFSAYEEDGVIYSRGILDNKGPILSCLYALTALKRLGIKPEREVRIIFGCDEESGFEDLKYYLDHEKAPIAGFTPDCKYPVVYAERGRAVIKVKADLDHLITFMNKYILNTQNKGERLGIDYKNDEFGQLEIRNYHLTKEDFSFSISYPAGITLEEILDQLNRIEGYEYEVVSHFKPVYFDKKAPMVEIMKETYEYVTGNDGTPVTTTGGTYAKMMPHIVPFGPSFPGQKGIGHNPNEWMTREDLITNAKIYALTLYQLSRKETEL</sequence>
<dbReference type="Proteomes" id="UP001196408">
    <property type="component" value="Unassembled WGS sequence"/>
</dbReference>
<keyword evidence="4" id="KW-0862">Zinc</keyword>
<dbReference type="AlphaFoldDB" id="A0AAW4MQ23"/>
<dbReference type="EMBL" id="JAHOEL010000013">
    <property type="protein sequence ID" value="MBV3392274.1"/>
    <property type="molecule type" value="Genomic_DNA"/>
</dbReference>
<dbReference type="GeneID" id="301322988"/>
<dbReference type="NCBIfam" id="TIGR01887">
    <property type="entry name" value="dipeptidaselike"/>
    <property type="match status" value="1"/>
</dbReference>
<dbReference type="InterPro" id="IPR010964">
    <property type="entry name" value="M20A_pepV-rel"/>
</dbReference>
<evidence type="ECO:0000313" key="6">
    <source>
        <dbReference type="EMBL" id="MBV3382216.1"/>
    </source>
</evidence>
<dbReference type="EC" id="3.4.13.-" evidence="6"/>
<keyword evidence="5" id="KW-0482">Metalloprotease</keyword>
<keyword evidence="6" id="KW-0378">Hydrolase</keyword>
<dbReference type="GO" id="GO:0016805">
    <property type="term" value="F:dipeptidase activity"/>
    <property type="evidence" value="ECO:0007669"/>
    <property type="project" value="UniProtKB-KW"/>
</dbReference>
<keyword evidence="6" id="KW-0224">Dipeptidase</keyword>
<evidence type="ECO:0000256" key="5">
    <source>
        <dbReference type="ARBA" id="ARBA00023049"/>
    </source>
</evidence>
<dbReference type="GO" id="GO:0006526">
    <property type="term" value="P:L-arginine biosynthetic process"/>
    <property type="evidence" value="ECO:0007669"/>
    <property type="project" value="TreeGrafter"/>
</dbReference>
<dbReference type="PANTHER" id="PTHR43808:SF31">
    <property type="entry name" value="N-ACETYL-L-CITRULLINE DEACETYLASE"/>
    <property type="match status" value="1"/>
</dbReference>
<evidence type="ECO:0000256" key="2">
    <source>
        <dbReference type="ARBA" id="ARBA00006247"/>
    </source>
</evidence>
<reference evidence="6 9" key="1">
    <citation type="submission" date="2021-06" db="EMBL/GenBank/DDBJ databases">
        <title>Collection of gut derived symbiotic bacterial strains cultured from healthy donors.</title>
        <authorList>
            <person name="Lin H."/>
            <person name="Littmann E."/>
            <person name="Pamer E.G."/>
        </authorList>
    </citation>
    <scope>NUCLEOTIDE SEQUENCE</scope>
    <source>
        <strain evidence="7 9">MSK.21.70</strain>
        <strain evidence="6">MSK.21.82</strain>
    </source>
</reference>
<proteinExistence type="inferred from homology"/>
<accession>A0AAW4MQ23</accession>
<dbReference type="Pfam" id="PF01546">
    <property type="entry name" value="Peptidase_M20"/>
    <property type="match status" value="1"/>
</dbReference>
<evidence type="ECO:0000313" key="9">
    <source>
        <dbReference type="Proteomes" id="UP001197492"/>
    </source>
</evidence>
<gene>
    <name evidence="6" type="ORF">KSV97_03030</name>
    <name evidence="7" type="ORF">KSW06_03210</name>
</gene>
<dbReference type="InterPro" id="IPR050072">
    <property type="entry name" value="Peptidase_M20A"/>
</dbReference>
<evidence type="ECO:0000313" key="7">
    <source>
        <dbReference type="EMBL" id="MBV3392274.1"/>
    </source>
</evidence>
<comment type="similarity">
    <text evidence="2">Belongs to the peptidase M20A family.</text>
</comment>
<protein>
    <submittedName>
        <fullName evidence="6">Sapep family Mn(2+)-dependent dipeptidase</fullName>
        <ecNumber evidence="6">3.4.13.-</ecNumber>
    </submittedName>
</protein>
<dbReference type="PANTHER" id="PTHR43808">
    <property type="entry name" value="ACETYLORNITHINE DEACETYLASE"/>
    <property type="match status" value="1"/>
</dbReference>
<comment type="cofactor">
    <cofactor evidence="1">
        <name>Zn(2+)</name>
        <dbReference type="ChEBI" id="CHEBI:29105"/>
    </cofactor>
</comment>
<dbReference type="GO" id="GO:0006508">
    <property type="term" value="P:proteolysis"/>
    <property type="evidence" value="ECO:0007669"/>
    <property type="project" value="UniProtKB-KW"/>
</dbReference>
<evidence type="ECO:0000256" key="4">
    <source>
        <dbReference type="ARBA" id="ARBA00022833"/>
    </source>
</evidence>
<comment type="caution">
    <text evidence="6">The sequence shown here is derived from an EMBL/GenBank/DDBJ whole genome shotgun (WGS) entry which is preliminary data.</text>
</comment>
<evidence type="ECO:0000313" key="8">
    <source>
        <dbReference type="Proteomes" id="UP001196408"/>
    </source>
</evidence>
<keyword evidence="9" id="KW-1185">Reference proteome</keyword>
<dbReference type="RefSeq" id="WP_217747212.1">
    <property type="nucleotide sequence ID" value="NZ_JAHOEB010000013.1"/>
</dbReference>
<dbReference type="GO" id="GO:0008777">
    <property type="term" value="F:acetylornithine deacetylase activity"/>
    <property type="evidence" value="ECO:0007669"/>
    <property type="project" value="TreeGrafter"/>
</dbReference>
<dbReference type="GO" id="GO:0008270">
    <property type="term" value="F:zinc ion binding"/>
    <property type="evidence" value="ECO:0007669"/>
    <property type="project" value="InterPro"/>
</dbReference>
<name>A0AAW4MQ23_9FIRM</name>